<name>A0A182PGJ3_9DIPT</name>
<sequence length="277" mass="30935">MGTLNSAPLASNPQDEEDHRVVVHHVGREPDGLVDLAVERIAERQRIDVARARANAARQCLVVAGEALDLRRMVRSNHEEELERHAALLALGQHKSGREATVRLGHVERELVVPVVRLHHLLVQLEVGRAVLHEPAKVLRVARDRILARHQIHQEVVELEEVLAVGVHAVQVAVLVVLRAEEHQYHRLLRLVRHHIQLEREGQMVETGHARVQHKVLALWAILPNFFISPAFIVVSSNTSTSTAFVMSASKLSKYVTSLSISTVSTFTPGKLISSYL</sequence>
<dbReference type="AlphaFoldDB" id="A0A182PGJ3"/>
<keyword evidence="2" id="KW-1185">Reference proteome</keyword>
<dbReference type="EnsemblMetazoa" id="AEPI006052-RA">
    <property type="protein sequence ID" value="AEPI006052-PA"/>
    <property type="gene ID" value="AEPI006052"/>
</dbReference>
<reference evidence="1" key="2">
    <citation type="submission" date="2020-05" db="UniProtKB">
        <authorList>
            <consortium name="EnsemblMetazoa"/>
        </authorList>
    </citation>
    <scope>IDENTIFICATION</scope>
    <source>
        <strain evidence="1">Epiroticus2</strain>
    </source>
</reference>
<organism evidence="1 2">
    <name type="scientific">Anopheles epiroticus</name>
    <dbReference type="NCBI Taxonomy" id="199890"/>
    <lineage>
        <taxon>Eukaryota</taxon>
        <taxon>Metazoa</taxon>
        <taxon>Ecdysozoa</taxon>
        <taxon>Arthropoda</taxon>
        <taxon>Hexapoda</taxon>
        <taxon>Insecta</taxon>
        <taxon>Pterygota</taxon>
        <taxon>Neoptera</taxon>
        <taxon>Endopterygota</taxon>
        <taxon>Diptera</taxon>
        <taxon>Nematocera</taxon>
        <taxon>Culicoidea</taxon>
        <taxon>Culicidae</taxon>
        <taxon>Anophelinae</taxon>
        <taxon>Anopheles</taxon>
    </lineage>
</organism>
<accession>A0A182PGJ3</accession>
<proteinExistence type="predicted"/>
<evidence type="ECO:0000313" key="1">
    <source>
        <dbReference type="EnsemblMetazoa" id="AEPI006052-PA"/>
    </source>
</evidence>
<dbReference type="Proteomes" id="UP000075885">
    <property type="component" value="Unassembled WGS sequence"/>
</dbReference>
<protein>
    <submittedName>
        <fullName evidence="1">Uncharacterized protein</fullName>
    </submittedName>
</protein>
<dbReference type="VEuPathDB" id="VectorBase:AEPI006052"/>
<evidence type="ECO:0000313" key="2">
    <source>
        <dbReference type="Proteomes" id="UP000075885"/>
    </source>
</evidence>
<reference evidence="2" key="1">
    <citation type="submission" date="2013-03" db="EMBL/GenBank/DDBJ databases">
        <title>The Genome Sequence of Anopheles epiroticus epiroticus2.</title>
        <authorList>
            <consortium name="The Broad Institute Genomics Platform"/>
            <person name="Neafsey D.E."/>
            <person name="Howell P."/>
            <person name="Walker B."/>
            <person name="Young S.K."/>
            <person name="Zeng Q."/>
            <person name="Gargeya S."/>
            <person name="Fitzgerald M."/>
            <person name="Haas B."/>
            <person name="Abouelleil A."/>
            <person name="Allen A.W."/>
            <person name="Alvarado L."/>
            <person name="Arachchi H.M."/>
            <person name="Berlin A.M."/>
            <person name="Chapman S.B."/>
            <person name="Gainer-Dewar J."/>
            <person name="Goldberg J."/>
            <person name="Griggs A."/>
            <person name="Gujja S."/>
            <person name="Hansen M."/>
            <person name="Howarth C."/>
            <person name="Imamovic A."/>
            <person name="Ireland A."/>
            <person name="Larimer J."/>
            <person name="McCowan C."/>
            <person name="Murphy C."/>
            <person name="Pearson M."/>
            <person name="Poon T.W."/>
            <person name="Priest M."/>
            <person name="Roberts A."/>
            <person name="Saif S."/>
            <person name="Shea T."/>
            <person name="Sisk P."/>
            <person name="Sykes S."/>
            <person name="Wortman J."/>
            <person name="Nusbaum C."/>
            <person name="Birren B."/>
        </authorList>
    </citation>
    <scope>NUCLEOTIDE SEQUENCE [LARGE SCALE GENOMIC DNA]</scope>
    <source>
        <strain evidence="2">Epiroticus2</strain>
    </source>
</reference>